<accession>A0A4Z0MC95</accession>
<evidence type="ECO:0000313" key="2">
    <source>
        <dbReference type="EMBL" id="TGD77353.1"/>
    </source>
</evidence>
<feature type="signal peptide" evidence="1">
    <location>
        <begin position="1"/>
        <end position="20"/>
    </location>
</feature>
<dbReference type="SUPFAM" id="SSF160574">
    <property type="entry name" value="BT0923-like"/>
    <property type="match status" value="1"/>
</dbReference>
<dbReference type="Proteomes" id="UP000298284">
    <property type="component" value="Unassembled WGS sequence"/>
</dbReference>
<dbReference type="AlphaFoldDB" id="A0A4Z0MC95"/>
<evidence type="ECO:0000313" key="3">
    <source>
        <dbReference type="Proteomes" id="UP000298284"/>
    </source>
</evidence>
<organism evidence="2 3">
    <name type="scientific">Hymenobacter wooponensis</name>
    <dbReference type="NCBI Taxonomy" id="1525360"/>
    <lineage>
        <taxon>Bacteria</taxon>
        <taxon>Pseudomonadati</taxon>
        <taxon>Bacteroidota</taxon>
        <taxon>Cytophagia</taxon>
        <taxon>Cytophagales</taxon>
        <taxon>Hymenobacteraceae</taxon>
        <taxon>Hymenobacter</taxon>
    </lineage>
</organism>
<dbReference type="Gene3D" id="3.10.450.360">
    <property type="match status" value="1"/>
</dbReference>
<protein>
    <recommendedName>
        <fullName evidence="4">Beta-lactamase-inhibitor-like PepSY-like domain-containing protein</fullName>
    </recommendedName>
</protein>
<dbReference type="OrthoDB" id="879632at2"/>
<dbReference type="PROSITE" id="PS51257">
    <property type="entry name" value="PROKAR_LIPOPROTEIN"/>
    <property type="match status" value="1"/>
</dbReference>
<evidence type="ECO:0000256" key="1">
    <source>
        <dbReference type="SAM" id="SignalP"/>
    </source>
</evidence>
<name>A0A4Z0MC95_9BACT</name>
<keyword evidence="3" id="KW-1185">Reference proteome</keyword>
<keyword evidence="1" id="KW-0732">Signal</keyword>
<proteinExistence type="predicted"/>
<comment type="caution">
    <text evidence="2">The sequence shown here is derived from an EMBL/GenBank/DDBJ whole genome shotgun (WGS) entry which is preliminary data.</text>
</comment>
<feature type="chain" id="PRO_5021308748" description="Beta-lactamase-inhibitor-like PepSY-like domain-containing protein" evidence="1">
    <location>
        <begin position="21"/>
        <end position="161"/>
    </location>
</feature>
<sequence length="161" mass="17879">MLSRLRPHILLFLFGLGALAALTGCESGSGQPITVPAAAQNALRQKFGTHLEQLRWHPDSNRLHASFIWKTIPVDVWLTAAGQVQETQLAMLGEDIPPGLQDSLQRYYRSYQRRAMHLVETPAGFHYNLLLAAPGGPAMRFRFLADGHRLSQPVKVSSSPR</sequence>
<gene>
    <name evidence="2" type="ORF">EU557_23615</name>
</gene>
<dbReference type="EMBL" id="SRKZ01000009">
    <property type="protein sequence ID" value="TGD77353.1"/>
    <property type="molecule type" value="Genomic_DNA"/>
</dbReference>
<reference evidence="2 3" key="1">
    <citation type="submission" date="2019-04" db="EMBL/GenBank/DDBJ databases">
        <authorList>
            <person name="Feng G."/>
            <person name="Zhang J."/>
            <person name="Zhu H."/>
        </authorList>
    </citation>
    <scope>NUCLEOTIDE SEQUENCE [LARGE SCALE GENOMIC DNA]</scope>
    <source>
        <strain evidence="2 3">JCM 19491</strain>
    </source>
</reference>
<dbReference type="RefSeq" id="WP_044019279.1">
    <property type="nucleotide sequence ID" value="NZ_SRKZ01000009.1"/>
</dbReference>
<evidence type="ECO:0008006" key="4">
    <source>
        <dbReference type="Google" id="ProtNLM"/>
    </source>
</evidence>